<evidence type="ECO:0000259" key="2">
    <source>
        <dbReference type="PROSITE" id="PS50943"/>
    </source>
</evidence>
<dbReference type="NCBIfam" id="TIGR02607">
    <property type="entry name" value="antidote_HigA"/>
    <property type="match status" value="1"/>
</dbReference>
<dbReference type="OrthoDB" id="3174593at2"/>
<sequence>MSHPASDNLPPIHPGEFLRDELEALGLSARRFAGHIGVPPNAVTEIMNGERRITAPMALRLGKAFGTDARYWTNLQSIFETKVARAEIGDALDAIQPLPHPGKPA</sequence>
<dbReference type="PANTHER" id="PTHR36924:SF1">
    <property type="entry name" value="ANTITOXIN HIGA-1"/>
    <property type="match status" value="1"/>
</dbReference>
<evidence type="ECO:0000256" key="1">
    <source>
        <dbReference type="ARBA" id="ARBA00023125"/>
    </source>
</evidence>
<keyword evidence="1" id="KW-0238">DNA-binding</keyword>
<dbReference type="CDD" id="cd00093">
    <property type="entry name" value="HTH_XRE"/>
    <property type="match status" value="1"/>
</dbReference>
<dbReference type="InterPro" id="IPR001387">
    <property type="entry name" value="Cro/C1-type_HTH"/>
</dbReference>
<dbReference type="InterPro" id="IPR010982">
    <property type="entry name" value="Lambda_DNA-bd_dom_sf"/>
</dbReference>
<geneLocation type="plasmid" evidence="3 4">
    <name>unnamed5</name>
</geneLocation>
<dbReference type="SUPFAM" id="SSF47413">
    <property type="entry name" value="lambda repressor-like DNA-binding domains"/>
    <property type="match status" value="1"/>
</dbReference>
<accession>A0A2U9SED3</accession>
<organism evidence="3 4">
    <name type="scientific">Azospirillum ramasamyi</name>
    <dbReference type="NCBI Taxonomy" id="682998"/>
    <lineage>
        <taxon>Bacteria</taxon>
        <taxon>Pseudomonadati</taxon>
        <taxon>Pseudomonadota</taxon>
        <taxon>Alphaproteobacteria</taxon>
        <taxon>Rhodospirillales</taxon>
        <taxon>Azospirillaceae</taxon>
        <taxon>Azospirillum</taxon>
    </lineage>
</organism>
<gene>
    <name evidence="3" type="primary">higA</name>
    <name evidence="3" type="ORF">DM194_27210</name>
</gene>
<reference evidence="3 4" key="1">
    <citation type="submission" date="2018-06" db="EMBL/GenBank/DDBJ databases">
        <title>Complete genome sequencing of Azospirillum sp. M2T2B2.</title>
        <authorList>
            <person name="Heo J."/>
            <person name="Kim S.-J."/>
            <person name="Kwon S.-W."/>
            <person name="Anandham R."/>
        </authorList>
    </citation>
    <scope>NUCLEOTIDE SEQUENCE [LARGE SCALE GENOMIC DNA]</scope>
    <source>
        <strain evidence="3 4">M2T2B2</strain>
        <plasmid evidence="3 4">unnamed5</plasmid>
    </source>
</reference>
<protein>
    <submittedName>
        <fullName evidence="3">Addiction module antidote protein, HigA family</fullName>
    </submittedName>
</protein>
<keyword evidence="3" id="KW-0614">Plasmid</keyword>
<dbReference type="RefSeq" id="WP_111070760.1">
    <property type="nucleotide sequence ID" value="NZ_CP029835.1"/>
</dbReference>
<name>A0A2U9SED3_9PROT</name>
<dbReference type="GO" id="GO:0003677">
    <property type="term" value="F:DNA binding"/>
    <property type="evidence" value="ECO:0007669"/>
    <property type="project" value="UniProtKB-KW"/>
</dbReference>
<dbReference type="Pfam" id="PF01381">
    <property type="entry name" value="HTH_3"/>
    <property type="match status" value="1"/>
</dbReference>
<dbReference type="PROSITE" id="PS50943">
    <property type="entry name" value="HTH_CROC1"/>
    <property type="match status" value="1"/>
</dbReference>
<proteinExistence type="predicted"/>
<dbReference type="KEGG" id="azm:DM194_27210"/>
<dbReference type="PANTHER" id="PTHR36924">
    <property type="entry name" value="ANTITOXIN HIGA-1"/>
    <property type="match status" value="1"/>
</dbReference>
<dbReference type="AlphaFoldDB" id="A0A2U9SED3"/>
<evidence type="ECO:0000313" key="3">
    <source>
        <dbReference type="EMBL" id="AWU97970.1"/>
    </source>
</evidence>
<dbReference type="Proteomes" id="UP000249605">
    <property type="component" value="Plasmid unnamed5"/>
</dbReference>
<evidence type="ECO:0000313" key="4">
    <source>
        <dbReference type="Proteomes" id="UP000249605"/>
    </source>
</evidence>
<dbReference type="SMART" id="SM00530">
    <property type="entry name" value="HTH_XRE"/>
    <property type="match status" value="1"/>
</dbReference>
<dbReference type="InterPro" id="IPR013430">
    <property type="entry name" value="Toxin_antidote_HigA"/>
</dbReference>
<keyword evidence="4" id="KW-1185">Reference proteome</keyword>
<dbReference type="EMBL" id="CP029835">
    <property type="protein sequence ID" value="AWU97970.1"/>
    <property type="molecule type" value="Genomic_DNA"/>
</dbReference>
<feature type="domain" description="HTH cro/C1-type" evidence="2">
    <location>
        <begin position="18"/>
        <end position="72"/>
    </location>
</feature>
<dbReference type="Gene3D" id="1.10.260.40">
    <property type="entry name" value="lambda repressor-like DNA-binding domains"/>
    <property type="match status" value="1"/>
</dbReference>